<organism evidence="2 3">
    <name type="scientific">Trinickia caryophylli</name>
    <name type="common">Paraburkholderia caryophylli</name>
    <dbReference type="NCBI Taxonomy" id="28094"/>
    <lineage>
        <taxon>Bacteria</taxon>
        <taxon>Pseudomonadati</taxon>
        <taxon>Pseudomonadota</taxon>
        <taxon>Betaproteobacteria</taxon>
        <taxon>Burkholderiales</taxon>
        <taxon>Burkholderiaceae</taxon>
        <taxon>Trinickia</taxon>
    </lineage>
</organism>
<proteinExistence type="predicted"/>
<evidence type="ECO:0000313" key="3">
    <source>
        <dbReference type="Proteomes" id="UP000192911"/>
    </source>
</evidence>
<feature type="domain" description="HNH nuclease" evidence="1">
    <location>
        <begin position="205"/>
        <end position="269"/>
    </location>
</feature>
<dbReference type="SMART" id="SM00507">
    <property type="entry name" value="HNHc"/>
    <property type="match status" value="1"/>
</dbReference>
<dbReference type="Proteomes" id="UP000192911">
    <property type="component" value="Unassembled WGS sequence"/>
</dbReference>
<protein>
    <submittedName>
        <fullName evidence="2">5-methylcytosine-specific restriction enzyme A</fullName>
    </submittedName>
</protein>
<dbReference type="GO" id="GO:0004519">
    <property type="term" value="F:endonuclease activity"/>
    <property type="evidence" value="ECO:0007669"/>
    <property type="project" value="InterPro"/>
</dbReference>
<accession>A0A1X7FI90</accession>
<dbReference type="GO" id="GO:0008270">
    <property type="term" value="F:zinc ion binding"/>
    <property type="evidence" value="ECO:0007669"/>
    <property type="project" value="InterPro"/>
</dbReference>
<dbReference type="STRING" id="28094.SAMN06295900_10967"/>
<dbReference type="Pfam" id="PF01844">
    <property type="entry name" value="HNH"/>
    <property type="match status" value="1"/>
</dbReference>
<name>A0A1X7FI90_TRICW</name>
<dbReference type="AlphaFoldDB" id="A0A1X7FI90"/>
<evidence type="ECO:0000313" key="2">
    <source>
        <dbReference type="EMBL" id="SMF52651.1"/>
    </source>
</evidence>
<dbReference type="CDD" id="cd00085">
    <property type="entry name" value="HNHc"/>
    <property type="match status" value="1"/>
</dbReference>
<reference evidence="3" key="1">
    <citation type="submission" date="2017-04" db="EMBL/GenBank/DDBJ databases">
        <authorList>
            <person name="Varghese N."/>
            <person name="Submissions S."/>
        </authorList>
    </citation>
    <scope>NUCLEOTIDE SEQUENCE [LARGE SCALE GENOMIC DNA]</scope>
    <source>
        <strain evidence="3">Ballard 720</strain>
    </source>
</reference>
<dbReference type="InterPro" id="IPR002711">
    <property type="entry name" value="HNH"/>
</dbReference>
<dbReference type="InterPro" id="IPR003615">
    <property type="entry name" value="HNH_nuc"/>
</dbReference>
<keyword evidence="3" id="KW-1185">Reference proteome</keyword>
<dbReference type="EMBL" id="FXAH01000009">
    <property type="protein sequence ID" value="SMF52651.1"/>
    <property type="molecule type" value="Genomic_DNA"/>
</dbReference>
<sequence>MANPLTPCELGQNPCALVRLPLKIFARASLYEARQPAVTALPTRTARLPTHEVLTMARTHGHGNPNWTREETILALDLYFELDGKIPSGADERVKALSELLRRFPYHAAASKKASFRNPDGVAFKLQNLRQIATGKGLGNVSETDRAVWAEFGASPEAVKSTANSIRAGVVAMEVADTFAPDTEFAEGRIVSELHSRREREPKLRERLLSARRGRGKLFCEMCGEPPPAANAALKESHFEVHHIVPLSYAGARITRLADVALLCANCHRLLHRAIAMEKRWLSVAEGKAICGI</sequence>
<dbReference type="GO" id="GO:0003676">
    <property type="term" value="F:nucleic acid binding"/>
    <property type="evidence" value="ECO:0007669"/>
    <property type="project" value="InterPro"/>
</dbReference>
<dbReference type="Gene3D" id="1.10.30.50">
    <property type="match status" value="1"/>
</dbReference>
<gene>
    <name evidence="2" type="ORF">SAMN06295900_10967</name>
</gene>
<evidence type="ECO:0000259" key="1">
    <source>
        <dbReference type="SMART" id="SM00507"/>
    </source>
</evidence>